<dbReference type="EnsemblMetazoa" id="CapteT81014">
    <property type="protein sequence ID" value="CapteP81014"/>
    <property type="gene ID" value="CapteG81014"/>
</dbReference>
<evidence type="ECO:0000313" key="1">
    <source>
        <dbReference type="EnsemblMetazoa" id="CapteP81014"/>
    </source>
</evidence>
<organism evidence="1 2">
    <name type="scientific">Capitella teleta</name>
    <name type="common">Polychaete worm</name>
    <dbReference type="NCBI Taxonomy" id="283909"/>
    <lineage>
        <taxon>Eukaryota</taxon>
        <taxon>Metazoa</taxon>
        <taxon>Spiralia</taxon>
        <taxon>Lophotrochozoa</taxon>
        <taxon>Annelida</taxon>
        <taxon>Polychaeta</taxon>
        <taxon>Sedentaria</taxon>
        <taxon>Scolecida</taxon>
        <taxon>Capitellidae</taxon>
        <taxon>Capitella</taxon>
    </lineage>
</organism>
<dbReference type="OMA" id="CIQEHHI"/>
<sequence length="126" mass="14024">ALLRCKKPFTMATFNANTIREEGRARELAHCFKQCNIDILGIQEHRKVHVEETQFSRLEGQYLVTSSAWRNLSQAAVGGVGLMLSPKARKALRTVTPISERILVAEFDSNPVTTVIVIYSPTNVAP</sequence>
<accession>X2B9M6</accession>
<dbReference type="Gene3D" id="3.60.10.10">
    <property type="entry name" value="Endonuclease/exonuclease/phosphatase"/>
    <property type="match status" value="1"/>
</dbReference>
<dbReference type="Proteomes" id="UP000014760">
    <property type="component" value="Unassembled WGS sequence"/>
</dbReference>
<dbReference type="HOGENOM" id="CLU_1987095_0_0_1"/>
<dbReference type="InterPro" id="IPR036691">
    <property type="entry name" value="Endo/exonu/phosph_ase_sf"/>
</dbReference>
<proteinExistence type="predicted"/>
<evidence type="ECO:0000313" key="2">
    <source>
        <dbReference type="Proteomes" id="UP000014760"/>
    </source>
</evidence>
<dbReference type="EMBL" id="AMQN01038798">
    <property type="status" value="NOT_ANNOTATED_CDS"/>
    <property type="molecule type" value="Genomic_DNA"/>
</dbReference>
<dbReference type="SUPFAM" id="SSF56219">
    <property type="entry name" value="DNase I-like"/>
    <property type="match status" value="1"/>
</dbReference>
<keyword evidence="2" id="KW-1185">Reference proteome</keyword>
<evidence type="ECO:0008006" key="3">
    <source>
        <dbReference type="Google" id="ProtNLM"/>
    </source>
</evidence>
<name>X2B9M6_CAPTE</name>
<reference evidence="2" key="1">
    <citation type="submission" date="2012-12" db="EMBL/GenBank/DDBJ databases">
        <authorList>
            <person name="Hellsten U."/>
            <person name="Grimwood J."/>
            <person name="Chapman J.A."/>
            <person name="Shapiro H."/>
            <person name="Aerts A."/>
            <person name="Otillar R.P."/>
            <person name="Terry A.Y."/>
            <person name="Boore J.L."/>
            <person name="Simakov O."/>
            <person name="Marletaz F."/>
            <person name="Cho S.-J."/>
            <person name="Edsinger-Gonzales E."/>
            <person name="Havlak P."/>
            <person name="Kuo D.-H."/>
            <person name="Larsson T."/>
            <person name="Lv J."/>
            <person name="Arendt D."/>
            <person name="Savage R."/>
            <person name="Osoegawa K."/>
            <person name="de Jong P."/>
            <person name="Lindberg D.R."/>
            <person name="Seaver E.C."/>
            <person name="Weisblat D.A."/>
            <person name="Putnam N.H."/>
            <person name="Grigoriev I.V."/>
            <person name="Rokhsar D.S."/>
        </authorList>
    </citation>
    <scope>NUCLEOTIDE SEQUENCE</scope>
    <source>
        <strain evidence="2">I ESC-2004</strain>
    </source>
</reference>
<reference evidence="2" key="2">
    <citation type="journal article" date="2013" name="Nature">
        <title>Insights into bilaterian evolution from three spiralian genomes.</title>
        <authorList>
            <person name="Simakov O."/>
            <person name="Marletaz F."/>
            <person name="Cho S.J."/>
            <person name="Edsinger-Gonzales E."/>
            <person name="Havlak P."/>
            <person name="Hellsten U."/>
            <person name="Kuo D.H."/>
            <person name="Larsson T."/>
            <person name="Lv J."/>
            <person name="Arendt D."/>
            <person name="Savage R."/>
            <person name="Osoegawa K."/>
            <person name="de Jong P."/>
            <person name="Grimwood J."/>
            <person name="Chapman J.A."/>
            <person name="Shapiro H."/>
            <person name="Aerts A."/>
            <person name="Otillar R.P."/>
            <person name="Terry A.Y."/>
            <person name="Boore J.L."/>
            <person name="Grigoriev I.V."/>
            <person name="Lindberg D.R."/>
            <person name="Seaver E.C."/>
            <person name="Weisblat D.A."/>
            <person name="Putnam N.H."/>
            <person name="Rokhsar D.S."/>
        </authorList>
    </citation>
    <scope>NUCLEOTIDE SEQUENCE</scope>
    <source>
        <strain evidence="2">I ESC-2004</strain>
    </source>
</reference>
<dbReference type="AlphaFoldDB" id="X2B9M6"/>
<reference evidence="1" key="3">
    <citation type="submission" date="2015-06" db="UniProtKB">
        <authorList>
            <consortium name="EnsemblMetazoa"/>
        </authorList>
    </citation>
    <scope>IDENTIFICATION</scope>
</reference>
<protein>
    <recommendedName>
        <fullName evidence="3">Endonuclease/exonuclease/phosphatase domain-containing protein</fullName>
    </recommendedName>
</protein>